<gene>
    <name evidence="1" type="ORF">PGT21_001994</name>
</gene>
<evidence type="ECO:0000313" key="1">
    <source>
        <dbReference type="EMBL" id="KAA1079161.1"/>
    </source>
</evidence>
<name>A0A5B0MQG8_PUCGR</name>
<organism evidence="1 2">
    <name type="scientific">Puccinia graminis f. sp. tritici</name>
    <dbReference type="NCBI Taxonomy" id="56615"/>
    <lineage>
        <taxon>Eukaryota</taxon>
        <taxon>Fungi</taxon>
        <taxon>Dikarya</taxon>
        <taxon>Basidiomycota</taxon>
        <taxon>Pucciniomycotina</taxon>
        <taxon>Pucciniomycetes</taxon>
        <taxon>Pucciniales</taxon>
        <taxon>Pucciniaceae</taxon>
        <taxon>Puccinia</taxon>
    </lineage>
</organism>
<comment type="caution">
    <text evidence="1">The sequence shown here is derived from an EMBL/GenBank/DDBJ whole genome shotgun (WGS) entry which is preliminary data.</text>
</comment>
<dbReference type="AlphaFoldDB" id="A0A5B0MQG8"/>
<reference evidence="1 2" key="1">
    <citation type="submission" date="2019-05" db="EMBL/GenBank/DDBJ databases">
        <title>Emergence of the Ug99 lineage of the wheat stem rust pathogen through somatic hybridization.</title>
        <authorList>
            <person name="Li F."/>
            <person name="Upadhyaya N.M."/>
            <person name="Sperschneider J."/>
            <person name="Matny O."/>
            <person name="Nguyen-Phuc H."/>
            <person name="Mago R."/>
            <person name="Raley C."/>
            <person name="Miller M.E."/>
            <person name="Silverstein K.A.T."/>
            <person name="Henningsen E."/>
            <person name="Hirsch C.D."/>
            <person name="Visser B."/>
            <person name="Pretorius Z.A."/>
            <person name="Steffenson B.J."/>
            <person name="Schwessinger B."/>
            <person name="Dodds P.N."/>
            <person name="Figueroa M."/>
        </authorList>
    </citation>
    <scope>NUCLEOTIDE SEQUENCE [LARGE SCALE GENOMIC DNA]</scope>
    <source>
        <strain evidence="1">21-0</strain>
    </source>
</reference>
<dbReference type="EMBL" id="VSWC01000132">
    <property type="protein sequence ID" value="KAA1079161.1"/>
    <property type="molecule type" value="Genomic_DNA"/>
</dbReference>
<accession>A0A5B0MQG8</accession>
<sequence>MVACCNPGEEGPPKLPDLLEAEFVSGTAHSNLDVGLAGSEDYNHAHLQKPNPDCHCSGLLPYREILTLK</sequence>
<evidence type="ECO:0000313" key="2">
    <source>
        <dbReference type="Proteomes" id="UP000324748"/>
    </source>
</evidence>
<keyword evidence="2" id="KW-1185">Reference proteome</keyword>
<proteinExistence type="predicted"/>
<protein>
    <submittedName>
        <fullName evidence="1">Uncharacterized protein</fullName>
    </submittedName>
</protein>
<dbReference type="Proteomes" id="UP000324748">
    <property type="component" value="Unassembled WGS sequence"/>
</dbReference>